<organism evidence="6 7">
    <name type="scientific">Natranaeroarchaeum sulfidigenes</name>
    <dbReference type="NCBI Taxonomy" id="2784880"/>
    <lineage>
        <taxon>Archaea</taxon>
        <taxon>Methanobacteriati</taxon>
        <taxon>Methanobacteriota</taxon>
        <taxon>Stenosarchaea group</taxon>
        <taxon>Halobacteria</taxon>
        <taxon>Halobacteriales</taxon>
        <taxon>Natronoarchaeaceae</taxon>
        <taxon>Natranaeroarchaeum</taxon>
    </lineage>
</organism>
<evidence type="ECO:0000256" key="2">
    <source>
        <dbReference type="ARBA" id="ARBA00022448"/>
    </source>
</evidence>
<evidence type="ECO:0000256" key="1">
    <source>
        <dbReference type="ARBA" id="ARBA00011028"/>
    </source>
</evidence>
<dbReference type="PANTHER" id="PTHR42953">
    <property type="entry name" value="HIGH-AFFINITY ZINC UPTAKE SYSTEM PROTEIN ZNUA-RELATED"/>
    <property type="match status" value="1"/>
</dbReference>
<evidence type="ECO:0000256" key="4">
    <source>
        <dbReference type="SAM" id="Coils"/>
    </source>
</evidence>
<evidence type="ECO:0000256" key="5">
    <source>
        <dbReference type="SAM" id="MobiDB-lite"/>
    </source>
</evidence>
<dbReference type="GO" id="GO:0046872">
    <property type="term" value="F:metal ion binding"/>
    <property type="evidence" value="ECO:0007669"/>
    <property type="project" value="InterPro"/>
</dbReference>
<protein>
    <submittedName>
        <fullName evidence="6">ABC-type metal ion transport system, periplasmiccomponent/surface adhesin</fullName>
    </submittedName>
</protein>
<dbReference type="KEGG" id="hara:AArcS_0578"/>
<accession>A0A897MUD5</accession>
<evidence type="ECO:0000313" key="6">
    <source>
        <dbReference type="EMBL" id="QSG01806.1"/>
    </source>
</evidence>
<dbReference type="SUPFAM" id="SSF53807">
    <property type="entry name" value="Helical backbone' metal receptor"/>
    <property type="match status" value="2"/>
</dbReference>
<keyword evidence="7" id="KW-1185">Reference proteome</keyword>
<dbReference type="GeneID" id="70683959"/>
<dbReference type="AlphaFoldDB" id="A0A897MUD5"/>
<dbReference type="Pfam" id="PF01297">
    <property type="entry name" value="ZnuA"/>
    <property type="match status" value="2"/>
</dbReference>
<proteinExistence type="inferred from homology"/>
<dbReference type="EMBL" id="CP064786">
    <property type="protein sequence ID" value="QSG01806.1"/>
    <property type="molecule type" value="Genomic_DNA"/>
</dbReference>
<dbReference type="InterPro" id="IPR006311">
    <property type="entry name" value="TAT_signal"/>
</dbReference>
<dbReference type="Proteomes" id="UP000663586">
    <property type="component" value="Chromosome"/>
</dbReference>
<gene>
    <name evidence="6" type="primary">lraI</name>
    <name evidence="6" type="ORF">AArcS_0578</name>
</gene>
<name>A0A897MUD5_9EURY</name>
<keyword evidence="2" id="KW-0813">Transport</keyword>
<feature type="coiled-coil region" evidence="4">
    <location>
        <begin position="316"/>
        <end position="347"/>
    </location>
</feature>
<feature type="compositionally biased region" description="Basic and acidic residues" evidence="5">
    <location>
        <begin position="262"/>
        <end position="288"/>
    </location>
</feature>
<dbReference type="InterPro" id="IPR006127">
    <property type="entry name" value="ZnuA-like"/>
</dbReference>
<keyword evidence="3" id="KW-0732">Signal</keyword>
<comment type="similarity">
    <text evidence="1">Belongs to the bacterial solute-binding protein 9 family.</text>
</comment>
<dbReference type="InterPro" id="IPR050492">
    <property type="entry name" value="Bact_metal-bind_prot9"/>
</dbReference>
<dbReference type="GO" id="GO:0030001">
    <property type="term" value="P:metal ion transport"/>
    <property type="evidence" value="ECO:0007669"/>
    <property type="project" value="InterPro"/>
</dbReference>
<dbReference type="PROSITE" id="PS51257">
    <property type="entry name" value="PROKAR_LIPOPROTEIN"/>
    <property type="match status" value="1"/>
</dbReference>
<sequence>MTTRRDLLRGSGALMTGTVLAGCTLSAEDSDLFASFFTLAEFTRAVAGDAYEVENAVPTGGHGHGWTPSVDMLPSIVESQAFVYLDIDGFQPWAREAAEQVRDEHEDEVLLVDALAGIELLEYDGHGGHSDGDDHDDEIGQIHAIELIDRSIDQPVGEAHGDHWHGGPSDVPLGEHVSLGAVVTDEDGVEVPLGDDTPYALDARVENGGSALDVESHGDHVHLHGEAVGTVDVVFQLVEDGEPRWEAPPATTTVGASDDGDDAGHSDTGHGHDDDGHDHDHTHGEHDAKFFTDPLRAKQGIRNIRDALVELDPENTDSYEANAAAYIERLDDLHEQYEKSLADREHDVVVIAGHDSFRYLGDRYGFEIHTPVGLSPDHEPAPDEIAETVGLVEDQGIDCILWDYFDGNDIATVIADEADHEVDIEMVSPAESVTQEWDEEGVGSYLSQMEEINLPAFAKALGAK</sequence>
<dbReference type="PANTHER" id="PTHR42953:SF3">
    <property type="entry name" value="HIGH-AFFINITY ZINC UPTAKE SYSTEM PROTEIN ZNUA"/>
    <property type="match status" value="1"/>
</dbReference>
<evidence type="ECO:0000313" key="7">
    <source>
        <dbReference type="Proteomes" id="UP000663586"/>
    </source>
</evidence>
<dbReference type="Gene3D" id="3.40.50.1980">
    <property type="entry name" value="Nitrogenase molybdenum iron protein domain"/>
    <property type="match status" value="3"/>
</dbReference>
<keyword evidence="4" id="KW-0175">Coiled coil</keyword>
<reference evidence="6" key="1">
    <citation type="submission" date="2020-11" db="EMBL/GenBank/DDBJ databases">
        <title>Carbohydrate-dependent, anaerobic sulfur respiration: A novel catabolism in halophilic archaea.</title>
        <authorList>
            <person name="Sorokin D.Y."/>
            <person name="Messina E."/>
            <person name="Smedile F."/>
            <person name="La Cono V."/>
            <person name="Hallsworth J.E."/>
            <person name="Yakimov M.M."/>
        </authorList>
    </citation>
    <scope>NUCLEOTIDE SEQUENCE</scope>
    <source>
        <strain evidence="6">AArc-S</strain>
    </source>
</reference>
<evidence type="ECO:0000256" key="3">
    <source>
        <dbReference type="ARBA" id="ARBA00022729"/>
    </source>
</evidence>
<dbReference type="PROSITE" id="PS51318">
    <property type="entry name" value="TAT"/>
    <property type="match status" value="1"/>
</dbReference>
<dbReference type="RefSeq" id="WP_238478915.1">
    <property type="nucleotide sequence ID" value="NZ_CP064786.1"/>
</dbReference>
<feature type="region of interest" description="Disordered" evidence="5">
    <location>
        <begin position="242"/>
        <end position="288"/>
    </location>
</feature>